<dbReference type="PANTHER" id="PTHR33112:SF16">
    <property type="entry name" value="HETEROKARYON INCOMPATIBILITY DOMAIN-CONTAINING PROTEIN"/>
    <property type="match status" value="1"/>
</dbReference>
<keyword evidence="2" id="KW-1185">Reference proteome</keyword>
<reference evidence="1" key="1">
    <citation type="submission" date="2023-04" db="EMBL/GenBank/DDBJ databases">
        <title>Black Yeasts Isolated from many extreme environments.</title>
        <authorList>
            <person name="Coleine C."/>
            <person name="Stajich J.E."/>
            <person name="Selbmann L."/>
        </authorList>
    </citation>
    <scope>NUCLEOTIDE SEQUENCE</scope>
    <source>
        <strain evidence="1">CCFEE 5312</strain>
    </source>
</reference>
<name>A0AAJ0G9I5_9PEZI</name>
<evidence type="ECO:0000313" key="2">
    <source>
        <dbReference type="Proteomes" id="UP001271007"/>
    </source>
</evidence>
<proteinExistence type="predicted"/>
<dbReference type="EMBL" id="JAWDJX010000103">
    <property type="protein sequence ID" value="KAK3046261.1"/>
    <property type="molecule type" value="Genomic_DNA"/>
</dbReference>
<evidence type="ECO:0000313" key="1">
    <source>
        <dbReference type="EMBL" id="KAK3046261.1"/>
    </source>
</evidence>
<accession>A0AAJ0G9I5</accession>
<dbReference type="Proteomes" id="UP001271007">
    <property type="component" value="Unassembled WGS sequence"/>
</dbReference>
<organism evidence="1 2">
    <name type="scientific">Extremus antarcticus</name>
    <dbReference type="NCBI Taxonomy" id="702011"/>
    <lineage>
        <taxon>Eukaryota</taxon>
        <taxon>Fungi</taxon>
        <taxon>Dikarya</taxon>
        <taxon>Ascomycota</taxon>
        <taxon>Pezizomycotina</taxon>
        <taxon>Dothideomycetes</taxon>
        <taxon>Dothideomycetidae</taxon>
        <taxon>Mycosphaerellales</taxon>
        <taxon>Extremaceae</taxon>
        <taxon>Extremus</taxon>
    </lineage>
</organism>
<protein>
    <submittedName>
        <fullName evidence="1">Uncharacterized protein</fullName>
    </submittedName>
</protein>
<dbReference type="PANTHER" id="PTHR33112">
    <property type="entry name" value="DOMAIN PROTEIN, PUTATIVE-RELATED"/>
    <property type="match status" value="1"/>
</dbReference>
<comment type="caution">
    <text evidence="1">The sequence shown here is derived from an EMBL/GenBank/DDBJ whole genome shotgun (WGS) entry which is preliminary data.</text>
</comment>
<sequence length="309" mass="35495">MSQVYANAVCNIAVEAANTSTGLFGTRIPATVTPVRHALKPAPELGLPAGTYDLVNDLIHGDYLLKRTPLNKRAWVYQERMLSPRIIHIMDDVLLWECDMRIASEAYPFGVRIDSCEMTPPPTRNLELFKLQARTTYDTGTNRDSLEAECIADCRVCSNWGYMIDLFRSTNLLTRGTDHGLSLGLLVRSRTYLEIHSGRRGFQYNVLDSWTEKLHRSGKQIGQSGWLKIQGRLRQVFTPQELSSRTYWPTWHLLREPPDETKQFPYPNYLWAYADRKEFDGMAVVSKAREHFVMHCYDRMESGKIVGQE</sequence>
<dbReference type="AlphaFoldDB" id="A0AAJ0G9I5"/>
<gene>
    <name evidence="1" type="ORF">LTR09_012253</name>
</gene>